<dbReference type="EMBL" id="JX997159">
    <property type="protein sequence ID" value="AGE50615.1"/>
    <property type="molecule type" value="Genomic_DNA"/>
</dbReference>
<proteinExistence type="predicted"/>
<name>M1HW84_9PHYC</name>
<keyword evidence="4" id="KW-1185">Reference proteome</keyword>
<reference evidence="3 4" key="1">
    <citation type="submission" date="2012-10" db="EMBL/GenBank/DDBJ databases">
        <title>Towards defining the chloroviruses: a genomic journey through a genus of large DNA viruses.</title>
        <authorList>
            <person name="Jeanniard A."/>
            <person name="Dunigan D.D."/>
            <person name="Gurnon J.R."/>
            <person name="Agarkova I."/>
            <person name="Kang M."/>
            <person name="Vitek J."/>
            <person name="Duncan G."/>
            <person name="McClung O.W."/>
            <person name="Larsen M."/>
            <person name="Claverie J.-M."/>
            <person name="Van Etten J.L."/>
            <person name="Blanc G."/>
        </authorList>
    </citation>
    <scope>NUCLEOTIDE SEQUENCE [LARGE SCALE GENOMIC DNA]</scope>
</reference>
<dbReference type="GO" id="GO:0005576">
    <property type="term" value="C:extracellular region"/>
    <property type="evidence" value="ECO:0007669"/>
    <property type="project" value="InterPro"/>
</dbReference>
<protein>
    <submittedName>
        <fullName evidence="3">PBCV-specific basic adaptor domain-containing protein</fullName>
    </submittedName>
</protein>
<dbReference type="Gene3D" id="3.90.176.10">
    <property type="entry name" value="Toxin ADP-ribosyltransferase, Chain A, domain 1"/>
    <property type="match status" value="1"/>
</dbReference>
<dbReference type="Pfam" id="PF08789">
    <property type="entry name" value="PBCV_basic_adap"/>
    <property type="match status" value="1"/>
</dbReference>
<dbReference type="InterPro" id="IPR014897">
    <property type="entry name" value="PBCV_basic_adap"/>
</dbReference>
<evidence type="ECO:0000259" key="2">
    <source>
        <dbReference type="Pfam" id="PF08789"/>
    </source>
</evidence>
<evidence type="ECO:0000313" key="3">
    <source>
        <dbReference type="EMBL" id="AGE50615.1"/>
    </source>
</evidence>
<gene>
    <name evidence="3" type="primary">CVA-1_764R</name>
    <name evidence="3" type="ORF">PBCVCVA1_764R</name>
</gene>
<accession>M1HW84</accession>
<sequence length="500" mass="57226">MASFLLSNSSDLFLNFHSHFYIWQRKIFCTNMDTYTGKVKAKDRRVFADIFGFVKRLFPPMSSSTTSRPVSNTGKVDAKGRRVFTDTKGRTYVKGDGGKKVKKVYVKKLFTPKSSPLVNTIDVGGGGGGSRISRSSPVTNTVKVGNTKERRVFTPKSMTTSNVGKRRNGKMGSTDTVSKKYAQLWKSKVDARLNPSNKGIVTDSVQVEMPIIRLLNKDTRLLKRSEKIIKIPLTFRKGGAVDSRDIVNMRKNNIDPTWFQAQIKYLKTLSDYDIWTVAAYTHRSHEWLGKYQRTGNLKYLPRFEQEMPFPLFPQFTALIDSGYDPMKTTKNTKEDQLLVEFKTTKDLTEKYMVYVVMANKNMFSQKALELAVKMYIKDLKRILVASPPVRQNMVVYRGLTKDVFDDENNSVVDYPYFSSTAYNPHYATEFAHNGRYLQRIRIPPGKHVLFLAPLNMFGSYGEYEILLPPCRFKITGISRKMKVGHDHNSSFYKVTDLTMV</sequence>
<dbReference type="SUPFAM" id="SSF56399">
    <property type="entry name" value="ADP-ribosylation"/>
    <property type="match status" value="1"/>
</dbReference>
<dbReference type="Proteomes" id="UP000243236">
    <property type="component" value="Segment"/>
</dbReference>
<feature type="domain" description="PBCV-specific basic adaptor" evidence="2">
    <location>
        <begin position="74"/>
        <end position="114"/>
    </location>
</feature>
<organism evidence="3 4">
    <name type="scientific">Paramecium bursaria Chlorella virus CVA-1</name>
    <dbReference type="NCBI Taxonomy" id="42683"/>
    <lineage>
        <taxon>Viruses</taxon>
        <taxon>Varidnaviria</taxon>
        <taxon>Bamfordvirae</taxon>
        <taxon>Nucleocytoviricota</taxon>
        <taxon>Megaviricetes</taxon>
        <taxon>Algavirales</taxon>
        <taxon>Phycodnaviridae</taxon>
        <taxon>Chlorovirus</taxon>
        <taxon>Chlorovirus conductrix</taxon>
        <taxon>Paramecium bursaria Chlorella virus A1</taxon>
    </lineage>
</organism>
<dbReference type="KEGG" id="vg:41900525"/>
<evidence type="ECO:0000313" key="4">
    <source>
        <dbReference type="Proteomes" id="UP000243236"/>
    </source>
</evidence>
<feature type="domain" description="ADP ribosyltransferase" evidence="1">
    <location>
        <begin position="373"/>
        <end position="481"/>
    </location>
</feature>
<evidence type="ECO:0000259" key="1">
    <source>
        <dbReference type="Pfam" id="PF03496"/>
    </source>
</evidence>
<dbReference type="RefSeq" id="YP_009701951.1">
    <property type="nucleotide sequence ID" value="NC_044937.1"/>
</dbReference>
<dbReference type="InterPro" id="IPR003540">
    <property type="entry name" value="ADP-ribosyltransferase"/>
</dbReference>
<dbReference type="Pfam" id="PF03496">
    <property type="entry name" value="ADPrib_exo_Tox"/>
    <property type="match status" value="1"/>
</dbReference>
<dbReference type="GeneID" id="41900525"/>